<accession>E4WZF9</accession>
<name>E4WZF9_OIKDI</name>
<sequence length="120" mass="13644">MQRSPVQIKINGASGSLTFESARVKPTRAHIRRIIHPFCKVVLQIAGEEIQYELGYPSDLIPYGPQSAVFDSFLQKINIGDIAIMEINDKQFKVFLGMVYYNLLLAVKEIGYMAVDWEYS</sequence>
<dbReference type="Proteomes" id="UP000001307">
    <property type="component" value="Unassembled WGS sequence"/>
</dbReference>
<proteinExistence type="predicted"/>
<evidence type="ECO:0000313" key="1">
    <source>
        <dbReference type="EMBL" id="CBY22555.1"/>
    </source>
</evidence>
<dbReference type="InParanoid" id="E4WZF9"/>
<evidence type="ECO:0000313" key="2">
    <source>
        <dbReference type="Proteomes" id="UP000001307"/>
    </source>
</evidence>
<dbReference type="AlphaFoldDB" id="E4WZF9"/>
<keyword evidence="2" id="KW-1185">Reference proteome</keyword>
<protein>
    <submittedName>
        <fullName evidence="1">Uncharacterized protein</fullName>
    </submittedName>
</protein>
<organism evidence="1">
    <name type="scientific">Oikopleura dioica</name>
    <name type="common">Tunicate</name>
    <dbReference type="NCBI Taxonomy" id="34765"/>
    <lineage>
        <taxon>Eukaryota</taxon>
        <taxon>Metazoa</taxon>
        <taxon>Chordata</taxon>
        <taxon>Tunicata</taxon>
        <taxon>Appendicularia</taxon>
        <taxon>Copelata</taxon>
        <taxon>Oikopleuridae</taxon>
        <taxon>Oikopleura</taxon>
    </lineage>
</organism>
<gene>
    <name evidence="1" type="ORF">GSOID_T00013316001</name>
</gene>
<dbReference type="EMBL" id="FN653019">
    <property type="protein sequence ID" value="CBY22555.1"/>
    <property type="molecule type" value="Genomic_DNA"/>
</dbReference>
<reference evidence="1" key="1">
    <citation type="journal article" date="2010" name="Science">
        <title>Plasticity of animal genome architecture unmasked by rapid evolution of a pelagic tunicate.</title>
        <authorList>
            <person name="Denoeud F."/>
            <person name="Henriet S."/>
            <person name="Mungpakdee S."/>
            <person name="Aury J.M."/>
            <person name="Da Silva C."/>
            <person name="Brinkmann H."/>
            <person name="Mikhaleva J."/>
            <person name="Olsen L.C."/>
            <person name="Jubin C."/>
            <person name="Canestro C."/>
            <person name="Bouquet J.M."/>
            <person name="Danks G."/>
            <person name="Poulain J."/>
            <person name="Campsteijn C."/>
            <person name="Adamski M."/>
            <person name="Cross I."/>
            <person name="Yadetie F."/>
            <person name="Muffato M."/>
            <person name="Louis A."/>
            <person name="Butcher S."/>
            <person name="Tsagkogeorga G."/>
            <person name="Konrad A."/>
            <person name="Singh S."/>
            <person name="Jensen M.F."/>
            <person name="Cong E.H."/>
            <person name="Eikeseth-Otteraa H."/>
            <person name="Noel B."/>
            <person name="Anthouard V."/>
            <person name="Porcel B.M."/>
            <person name="Kachouri-Lafond R."/>
            <person name="Nishino A."/>
            <person name="Ugolini M."/>
            <person name="Chourrout P."/>
            <person name="Nishida H."/>
            <person name="Aasland R."/>
            <person name="Huzurbazar S."/>
            <person name="Westhof E."/>
            <person name="Delsuc F."/>
            <person name="Lehrach H."/>
            <person name="Reinhardt R."/>
            <person name="Weissenbach J."/>
            <person name="Roy S.W."/>
            <person name="Artiguenave F."/>
            <person name="Postlethwait J.H."/>
            <person name="Manak J.R."/>
            <person name="Thompson E.M."/>
            <person name="Jaillon O."/>
            <person name="Du Pasquier L."/>
            <person name="Boudinot P."/>
            <person name="Liberles D.A."/>
            <person name="Volff J.N."/>
            <person name="Philippe H."/>
            <person name="Lenhard B."/>
            <person name="Roest Crollius H."/>
            <person name="Wincker P."/>
            <person name="Chourrout D."/>
        </authorList>
    </citation>
    <scope>NUCLEOTIDE SEQUENCE [LARGE SCALE GENOMIC DNA]</scope>
</reference>